<reference evidence="1 2" key="2">
    <citation type="journal article" date="2022" name="Mol. Ecol. Resour.">
        <title>The genomes of chicory, endive, great burdock and yacon provide insights into Asteraceae paleo-polyploidization history and plant inulin production.</title>
        <authorList>
            <person name="Fan W."/>
            <person name="Wang S."/>
            <person name="Wang H."/>
            <person name="Wang A."/>
            <person name="Jiang F."/>
            <person name="Liu H."/>
            <person name="Zhao H."/>
            <person name="Xu D."/>
            <person name="Zhang Y."/>
        </authorList>
    </citation>
    <scope>NUCLEOTIDE SEQUENCE [LARGE SCALE GENOMIC DNA]</scope>
    <source>
        <strain evidence="2">cv. Punajuju</strain>
        <tissue evidence="1">Leaves</tissue>
    </source>
</reference>
<protein>
    <submittedName>
        <fullName evidence="1">Uncharacterized protein</fullName>
    </submittedName>
</protein>
<reference evidence="2" key="1">
    <citation type="journal article" date="2022" name="Mol. Ecol. Resour.">
        <title>The genomes of chicory, endive, great burdock and yacon provide insights into Asteraceae palaeo-polyploidization history and plant inulin production.</title>
        <authorList>
            <person name="Fan W."/>
            <person name="Wang S."/>
            <person name="Wang H."/>
            <person name="Wang A."/>
            <person name="Jiang F."/>
            <person name="Liu H."/>
            <person name="Zhao H."/>
            <person name="Xu D."/>
            <person name="Zhang Y."/>
        </authorList>
    </citation>
    <scope>NUCLEOTIDE SEQUENCE [LARGE SCALE GENOMIC DNA]</scope>
    <source>
        <strain evidence="2">cv. Punajuju</strain>
    </source>
</reference>
<dbReference type="Proteomes" id="UP001055811">
    <property type="component" value="Linkage Group LG03"/>
</dbReference>
<keyword evidence="2" id="KW-1185">Reference proteome</keyword>
<gene>
    <name evidence="1" type="ORF">L2E82_17747</name>
</gene>
<accession>A0ACB9FA40</accession>
<organism evidence="1 2">
    <name type="scientific">Cichorium intybus</name>
    <name type="common">Chicory</name>
    <dbReference type="NCBI Taxonomy" id="13427"/>
    <lineage>
        <taxon>Eukaryota</taxon>
        <taxon>Viridiplantae</taxon>
        <taxon>Streptophyta</taxon>
        <taxon>Embryophyta</taxon>
        <taxon>Tracheophyta</taxon>
        <taxon>Spermatophyta</taxon>
        <taxon>Magnoliopsida</taxon>
        <taxon>eudicotyledons</taxon>
        <taxon>Gunneridae</taxon>
        <taxon>Pentapetalae</taxon>
        <taxon>asterids</taxon>
        <taxon>campanulids</taxon>
        <taxon>Asterales</taxon>
        <taxon>Asteraceae</taxon>
        <taxon>Cichorioideae</taxon>
        <taxon>Cichorieae</taxon>
        <taxon>Cichoriinae</taxon>
        <taxon>Cichorium</taxon>
    </lineage>
</organism>
<dbReference type="EMBL" id="CM042011">
    <property type="protein sequence ID" value="KAI3767546.1"/>
    <property type="molecule type" value="Genomic_DNA"/>
</dbReference>
<sequence>MQNRRRVKSPNDVSPIETARARFLYFIVDNFIESHVVELTDSETESTSQFVEENMNKRKERDIQYEGNALFIPRPQDSTSV</sequence>
<comment type="caution">
    <text evidence="1">The sequence shown here is derived from an EMBL/GenBank/DDBJ whole genome shotgun (WGS) entry which is preliminary data.</text>
</comment>
<name>A0ACB9FA40_CICIN</name>
<evidence type="ECO:0000313" key="1">
    <source>
        <dbReference type="EMBL" id="KAI3767546.1"/>
    </source>
</evidence>
<proteinExistence type="predicted"/>
<evidence type="ECO:0000313" key="2">
    <source>
        <dbReference type="Proteomes" id="UP001055811"/>
    </source>
</evidence>